<feature type="domain" description="F-box" evidence="2">
    <location>
        <begin position="58"/>
        <end position="117"/>
    </location>
</feature>
<protein>
    <recommendedName>
        <fullName evidence="2">F-box domain-containing protein</fullName>
    </recommendedName>
</protein>
<dbReference type="Proteomes" id="UP000054248">
    <property type="component" value="Unassembled WGS sequence"/>
</dbReference>
<dbReference type="OrthoDB" id="2884925at2759"/>
<dbReference type="EMBL" id="KN823107">
    <property type="protein sequence ID" value="KIO22545.1"/>
    <property type="molecule type" value="Genomic_DNA"/>
</dbReference>
<proteinExistence type="predicted"/>
<dbReference type="InterPro" id="IPR032675">
    <property type="entry name" value="LRR_dom_sf"/>
</dbReference>
<reference evidence="4" key="2">
    <citation type="submission" date="2015-01" db="EMBL/GenBank/DDBJ databases">
        <title>Evolutionary Origins and Diversification of the Mycorrhizal Mutualists.</title>
        <authorList>
            <consortium name="DOE Joint Genome Institute"/>
            <consortium name="Mycorrhizal Genomics Consortium"/>
            <person name="Kohler A."/>
            <person name="Kuo A."/>
            <person name="Nagy L.G."/>
            <person name="Floudas D."/>
            <person name="Copeland A."/>
            <person name="Barry K.W."/>
            <person name="Cichocki N."/>
            <person name="Veneault-Fourrey C."/>
            <person name="LaButti K."/>
            <person name="Lindquist E.A."/>
            <person name="Lipzen A."/>
            <person name="Lundell T."/>
            <person name="Morin E."/>
            <person name="Murat C."/>
            <person name="Riley R."/>
            <person name="Ohm R."/>
            <person name="Sun H."/>
            <person name="Tunlid A."/>
            <person name="Henrissat B."/>
            <person name="Grigoriev I.V."/>
            <person name="Hibbett D.S."/>
            <person name="Martin F."/>
        </authorList>
    </citation>
    <scope>NUCLEOTIDE SEQUENCE [LARGE SCALE GENOMIC DNA]</scope>
    <source>
        <strain evidence="4">MUT 4182</strain>
    </source>
</reference>
<dbReference type="Gene3D" id="3.80.10.10">
    <property type="entry name" value="Ribonuclease Inhibitor"/>
    <property type="match status" value="1"/>
</dbReference>
<feature type="compositionally biased region" description="Polar residues" evidence="1">
    <location>
        <begin position="1"/>
        <end position="12"/>
    </location>
</feature>
<evidence type="ECO:0000256" key="1">
    <source>
        <dbReference type="SAM" id="MobiDB-lite"/>
    </source>
</evidence>
<reference evidence="3 4" key="1">
    <citation type="submission" date="2014-04" db="EMBL/GenBank/DDBJ databases">
        <authorList>
            <consortium name="DOE Joint Genome Institute"/>
            <person name="Kuo A."/>
            <person name="Girlanda M."/>
            <person name="Perotto S."/>
            <person name="Kohler A."/>
            <person name="Nagy L.G."/>
            <person name="Floudas D."/>
            <person name="Copeland A."/>
            <person name="Barry K.W."/>
            <person name="Cichocki N."/>
            <person name="Veneault-Fourrey C."/>
            <person name="LaButti K."/>
            <person name="Lindquist E.A."/>
            <person name="Lipzen A."/>
            <person name="Lundell T."/>
            <person name="Morin E."/>
            <person name="Murat C."/>
            <person name="Sun H."/>
            <person name="Tunlid A."/>
            <person name="Henrissat B."/>
            <person name="Grigoriev I.V."/>
            <person name="Hibbett D.S."/>
            <person name="Martin F."/>
            <person name="Nordberg H.P."/>
            <person name="Cantor M.N."/>
            <person name="Hua S.X."/>
        </authorList>
    </citation>
    <scope>NUCLEOTIDE SEQUENCE [LARGE SCALE GENOMIC DNA]</scope>
    <source>
        <strain evidence="3 4">MUT 4182</strain>
    </source>
</reference>
<feature type="region of interest" description="Disordered" evidence="1">
    <location>
        <begin position="1"/>
        <end position="36"/>
    </location>
</feature>
<name>A0A0C3Q2A6_9AGAM</name>
<accession>A0A0C3Q2A6</accession>
<gene>
    <name evidence="3" type="ORF">M407DRAFT_27945</name>
</gene>
<dbReference type="InterPro" id="IPR001810">
    <property type="entry name" value="F-box_dom"/>
</dbReference>
<dbReference type="HOGENOM" id="CLU_070403_0_0_1"/>
<dbReference type="AlphaFoldDB" id="A0A0C3Q2A6"/>
<dbReference type="SUPFAM" id="SSF52047">
    <property type="entry name" value="RNI-like"/>
    <property type="match status" value="1"/>
</dbReference>
<dbReference type="STRING" id="1051891.A0A0C3Q2A6"/>
<evidence type="ECO:0000313" key="4">
    <source>
        <dbReference type="Proteomes" id="UP000054248"/>
    </source>
</evidence>
<evidence type="ECO:0000313" key="3">
    <source>
        <dbReference type="EMBL" id="KIO22545.1"/>
    </source>
</evidence>
<dbReference type="Pfam" id="PF12937">
    <property type="entry name" value="F-box-like"/>
    <property type="match status" value="1"/>
</dbReference>
<evidence type="ECO:0000259" key="2">
    <source>
        <dbReference type="Pfam" id="PF12937"/>
    </source>
</evidence>
<sequence>MDQNNAADQASSFGREKTNVGTVFNNPGNHVDTRLQPQDASPSIELALGRRHNAALPIHSLPAEVFVQVIRLHMLLVLDLETDGEDYYVHLFRLSGVCSHWHHVIRDSPPLWTRLNLSKPPQVVEIALQSSSSHLLDIVYHSQTTPYRLVKVALARFQSNVDAVRPHRDRWRSMHMDISASDLGMEDAIEILKEPAPILEKLSLIDQTTMCCTLESDLFGGNAPRLKNLTLDGVSIPWDSEVLHDLMFLSLSYIMFPSTDVILHALSHSPKLQKLHIVKCRTKSMATPSSPFVQLSQLLWLGVNLRGATEDFLDHIICNVKNSDAEAPLT</sequence>
<feature type="compositionally biased region" description="Polar residues" evidence="1">
    <location>
        <begin position="19"/>
        <end position="28"/>
    </location>
</feature>
<keyword evidence="4" id="KW-1185">Reference proteome</keyword>
<organism evidence="3 4">
    <name type="scientific">Tulasnella calospora MUT 4182</name>
    <dbReference type="NCBI Taxonomy" id="1051891"/>
    <lineage>
        <taxon>Eukaryota</taxon>
        <taxon>Fungi</taxon>
        <taxon>Dikarya</taxon>
        <taxon>Basidiomycota</taxon>
        <taxon>Agaricomycotina</taxon>
        <taxon>Agaricomycetes</taxon>
        <taxon>Cantharellales</taxon>
        <taxon>Tulasnellaceae</taxon>
        <taxon>Tulasnella</taxon>
    </lineage>
</organism>